<gene>
    <name evidence="3" type="ORF">B8W67_17525</name>
</gene>
<dbReference type="EMBL" id="NCXO01000053">
    <property type="protein sequence ID" value="OSC28948.1"/>
    <property type="molecule type" value="Genomic_DNA"/>
</dbReference>
<evidence type="ECO:0008006" key="5">
    <source>
        <dbReference type="Google" id="ProtNLM"/>
    </source>
</evidence>
<dbReference type="Pfam" id="PF10738">
    <property type="entry name" value="Lpp-LpqN"/>
    <property type="match status" value="1"/>
</dbReference>
<organism evidence="3 4">
    <name type="scientific">Mycolicibacillus koreensis</name>
    <dbReference type="NCBI Taxonomy" id="1069220"/>
    <lineage>
        <taxon>Bacteria</taxon>
        <taxon>Bacillati</taxon>
        <taxon>Actinomycetota</taxon>
        <taxon>Actinomycetes</taxon>
        <taxon>Mycobacteriales</taxon>
        <taxon>Mycobacteriaceae</taxon>
        <taxon>Mycolicibacillus</taxon>
    </lineage>
</organism>
<evidence type="ECO:0000313" key="3">
    <source>
        <dbReference type="EMBL" id="OSC28948.1"/>
    </source>
</evidence>
<feature type="chain" id="PRO_5041668811" description="Lipoprotein LpqT" evidence="2">
    <location>
        <begin position="17"/>
        <end position="219"/>
    </location>
</feature>
<feature type="signal peptide" evidence="2">
    <location>
        <begin position="1"/>
        <end position="16"/>
    </location>
</feature>
<evidence type="ECO:0000313" key="4">
    <source>
        <dbReference type="Proteomes" id="UP000193577"/>
    </source>
</evidence>
<protein>
    <recommendedName>
        <fullName evidence="5">Lipoprotein LpqT</fullName>
    </recommendedName>
</protein>
<evidence type="ECO:0000256" key="1">
    <source>
        <dbReference type="ARBA" id="ARBA00022729"/>
    </source>
</evidence>
<dbReference type="RefSeq" id="WP_085305332.1">
    <property type="nucleotide sequence ID" value="NZ_AP022594.1"/>
</dbReference>
<dbReference type="InterPro" id="IPR019674">
    <property type="entry name" value="Lipoprotein_LpqN/LpqT-like"/>
</dbReference>
<keyword evidence="4" id="KW-1185">Reference proteome</keyword>
<evidence type="ECO:0000256" key="2">
    <source>
        <dbReference type="SAM" id="SignalP"/>
    </source>
</evidence>
<accession>A0AA91PCT2</accession>
<keyword evidence="1 2" id="KW-0732">Signal</keyword>
<comment type="caution">
    <text evidence="3">The sequence shown here is derived from an EMBL/GenBank/DDBJ whole genome shotgun (WGS) entry which is preliminary data.</text>
</comment>
<dbReference type="Gene3D" id="3.40.1000.10">
    <property type="entry name" value="Mog1/PsbP, alpha/beta/alpha sandwich"/>
    <property type="match status" value="1"/>
</dbReference>
<proteinExistence type="predicted"/>
<sequence length="219" mass="23213">MPVGVAARLLAGAALAAVALSGCQSGSPDYQSIWTSPATTTTTDDGDDGEKPVPIADYLEEHQVSGELVAPADLTDLRVSIPTPPGWSPSTNEHYSPEAVAIAKDDNYPIAILLVMALDGDFDVAEAISHGNGDARINENFTELETSDADFNGFPSTMIEGSYDYLGQRLHSYNRIVIPTVGDDQRYLVQLTITSLAQETVTHSDDIEAIIGGFTVAAV</sequence>
<reference evidence="3 4" key="1">
    <citation type="submission" date="2017-04" db="EMBL/GenBank/DDBJ databases">
        <title>The new phylogeny of genus Mycobacterium.</title>
        <authorList>
            <person name="Tortoli E."/>
            <person name="Trovato A."/>
            <person name="Cirillo D.M."/>
        </authorList>
    </citation>
    <scope>NUCLEOTIDE SEQUENCE [LARGE SCALE GENOMIC DNA]</scope>
    <source>
        <strain evidence="3 4">KCTC 19819</strain>
    </source>
</reference>
<name>A0AA91PCT2_9MYCO</name>
<dbReference type="Proteomes" id="UP000193577">
    <property type="component" value="Unassembled WGS sequence"/>
</dbReference>
<dbReference type="AlphaFoldDB" id="A0AA91PCT2"/>